<evidence type="ECO:0000313" key="2">
    <source>
        <dbReference type="Proteomes" id="UP000324832"/>
    </source>
</evidence>
<protein>
    <submittedName>
        <fullName evidence="1">Uncharacterized protein</fullName>
    </submittedName>
</protein>
<sequence length="87" mass="9793">MFVLHPTEARNQVPKINVPNHCTLTRLPQLYFPKLCQPFSWLGTRSITGGNRLPVGRELSRLAMSIFATCTPPMTICQIAPWDRGAK</sequence>
<name>A0A5E4QP14_9NEOP</name>
<dbReference type="AlphaFoldDB" id="A0A5E4QP14"/>
<dbReference type="Proteomes" id="UP000324832">
    <property type="component" value="Unassembled WGS sequence"/>
</dbReference>
<organism evidence="1 2">
    <name type="scientific">Leptidea sinapis</name>
    <dbReference type="NCBI Taxonomy" id="189913"/>
    <lineage>
        <taxon>Eukaryota</taxon>
        <taxon>Metazoa</taxon>
        <taxon>Ecdysozoa</taxon>
        <taxon>Arthropoda</taxon>
        <taxon>Hexapoda</taxon>
        <taxon>Insecta</taxon>
        <taxon>Pterygota</taxon>
        <taxon>Neoptera</taxon>
        <taxon>Endopterygota</taxon>
        <taxon>Lepidoptera</taxon>
        <taxon>Glossata</taxon>
        <taxon>Ditrysia</taxon>
        <taxon>Papilionoidea</taxon>
        <taxon>Pieridae</taxon>
        <taxon>Dismorphiinae</taxon>
        <taxon>Leptidea</taxon>
    </lineage>
</organism>
<proteinExistence type="predicted"/>
<keyword evidence="2" id="KW-1185">Reference proteome</keyword>
<reference evidence="1 2" key="1">
    <citation type="submission" date="2017-07" db="EMBL/GenBank/DDBJ databases">
        <authorList>
            <person name="Talla V."/>
            <person name="Backstrom N."/>
        </authorList>
    </citation>
    <scope>NUCLEOTIDE SEQUENCE [LARGE SCALE GENOMIC DNA]</scope>
</reference>
<gene>
    <name evidence="1" type="ORF">LSINAPIS_LOCUS10504</name>
</gene>
<evidence type="ECO:0000313" key="1">
    <source>
        <dbReference type="EMBL" id="VVC99676.1"/>
    </source>
</evidence>
<dbReference type="EMBL" id="FZQP02004256">
    <property type="protein sequence ID" value="VVC99676.1"/>
    <property type="molecule type" value="Genomic_DNA"/>
</dbReference>
<accession>A0A5E4QP14</accession>